<name>A0AAJ0G2H6_9HYPO</name>
<sequence>MAKNSGVKNRWRDGIALLLYGFVLLTPPAAAVPKSTVVNPPSTFFSTSFLAYSATLNVDQSDGDLWPTTWADDDHVYTANGDGRGFSSNPADFADIVVNRISGDPDTGLAGVRLASGAALGPVWTRGTYNRKPTGIVAVDGDGDGKDELYLVVQDLNSGPNGKAFNDVPTASIARSADYGVTWTATQAPMFTNHTFTTVFFLDYGKSNAHASVLGAHGAKYVYAYGFDYNWRDSVVSSVPDPQDVYLARAPVSAIQDISKWEFFSGTPASPAWSRGMASRRAVLRDTTRVYPGGQTTDGYSVISQGSVVYNAPLNRYIYTSWTDYTFNFYEAPQPWGPFTLFEWKDFGVTPWFGTNTSTPKNGGYATTIPSKYISDNGTRMWVQSNWFVGAAQGSNWNYVFSLRGLEVTQYASSSPANTGSKDANLAFVDGTVPICKAAHYGNLDYLNDRSRLSEDSWDGSQKDLDRWGYTWPSQYNMNRVVYVTGNAFPDGGWFAGSLKVQVRRNFKWVDVAGMKISPAYPNSNAAVPNKVYTFTFDKVAGDGVQIIGKPGGSSTFTSIGELEVYFDG</sequence>
<dbReference type="EMBL" id="JASWJB010000008">
    <property type="protein sequence ID" value="KAK2616266.1"/>
    <property type="molecule type" value="Genomic_DNA"/>
</dbReference>
<evidence type="ECO:0000256" key="1">
    <source>
        <dbReference type="SAM" id="SignalP"/>
    </source>
</evidence>
<accession>A0AAJ0G2H6</accession>
<proteinExistence type="predicted"/>
<feature type="signal peptide" evidence="1">
    <location>
        <begin position="1"/>
        <end position="31"/>
    </location>
</feature>
<feature type="chain" id="PRO_5042599380" description="DUF4185 domain-containing protein" evidence="1">
    <location>
        <begin position="32"/>
        <end position="569"/>
    </location>
</feature>
<comment type="caution">
    <text evidence="2">The sequence shown here is derived from an EMBL/GenBank/DDBJ whole genome shotgun (WGS) entry which is preliminary data.</text>
</comment>
<reference evidence="2" key="1">
    <citation type="submission" date="2023-06" db="EMBL/GenBank/DDBJ databases">
        <title>Conoideocrella luteorostrata (Hypocreales: Clavicipitaceae), a potential biocontrol fungus for elongate hemlock scale in United States Christmas tree production areas.</title>
        <authorList>
            <person name="Barrett H."/>
            <person name="Lovett B."/>
            <person name="Macias A.M."/>
            <person name="Stajich J.E."/>
            <person name="Kasson M.T."/>
        </authorList>
    </citation>
    <scope>NUCLEOTIDE SEQUENCE</scope>
    <source>
        <strain evidence="2">ARSEF 14590</strain>
    </source>
</reference>
<evidence type="ECO:0000313" key="3">
    <source>
        <dbReference type="Proteomes" id="UP001251528"/>
    </source>
</evidence>
<dbReference type="Proteomes" id="UP001251528">
    <property type="component" value="Unassembled WGS sequence"/>
</dbReference>
<protein>
    <recommendedName>
        <fullName evidence="4">DUF4185 domain-containing protein</fullName>
    </recommendedName>
</protein>
<gene>
    <name evidence="2" type="ORF">QQS21_000901</name>
</gene>
<dbReference type="AlphaFoldDB" id="A0AAJ0G2H6"/>
<evidence type="ECO:0000313" key="2">
    <source>
        <dbReference type="EMBL" id="KAK2616266.1"/>
    </source>
</evidence>
<keyword evidence="3" id="KW-1185">Reference proteome</keyword>
<evidence type="ECO:0008006" key="4">
    <source>
        <dbReference type="Google" id="ProtNLM"/>
    </source>
</evidence>
<keyword evidence="1" id="KW-0732">Signal</keyword>
<organism evidence="2 3">
    <name type="scientific">Conoideocrella luteorostrata</name>
    <dbReference type="NCBI Taxonomy" id="1105319"/>
    <lineage>
        <taxon>Eukaryota</taxon>
        <taxon>Fungi</taxon>
        <taxon>Dikarya</taxon>
        <taxon>Ascomycota</taxon>
        <taxon>Pezizomycotina</taxon>
        <taxon>Sordariomycetes</taxon>
        <taxon>Hypocreomycetidae</taxon>
        <taxon>Hypocreales</taxon>
        <taxon>Clavicipitaceae</taxon>
        <taxon>Conoideocrella</taxon>
    </lineage>
</organism>